<accession>A0A975GTB3</accession>
<protein>
    <submittedName>
        <fullName evidence="1">Uncharacterized protein</fullName>
    </submittedName>
</protein>
<organism evidence="1 2">
    <name type="scientific">Desulfonema magnum</name>
    <dbReference type="NCBI Taxonomy" id="45655"/>
    <lineage>
        <taxon>Bacteria</taxon>
        <taxon>Pseudomonadati</taxon>
        <taxon>Thermodesulfobacteriota</taxon>
        <taxon>Desulfobacteria</taxon>
        <taxon>Desulfobacterales</taxon>
        <taxon>Desulfococcaceae</taxon>
        <taxon>Desulfonema</taxon>
    </lineage>
</organism>
<reference evidence="1" key="1">
    <citation type="journal article" date="2021" name="Microb. Physiol.">
        <title>Proteogenomic Insights into the Physiology of Marine, Sulfate-Reducing, Filamentous Desulfonema limicola and Desulfonema magnum.</title>
        <authorList>
            <person name="Schnaars V."/>
            <person name="Wohlbrand L."/>
            <person name="Scheve S."/>
            <person name="Hinrichs C."/>
            <person name="Reinhardt R."/>
            <person name="Rabus R."/>
        </authorList>
    </citation>
    <scope>NUCLEOTIDE SEQUENCE</scope>
    <source>
        <strain evidence="1">4be13</strain>
    </source>
</reference>
<dbReference type="Proteomes" id="UP000663722">
    <property type="component" value="Chromosome"/>
</dbReference>
<keyword evidence="2" id="KW-1185">Reference proteome</keyword>
<proteinExistence type="predicted"/>
<evidence type="ECO:0000313" key="1">
    <source>
        <dbReference type="EMBL" id="QTA92894.1"/>
    </source>
</evidence>
<gene>
    <name evidence="1" type="ORF">dnm_089870</name>
</gene>
<dbReference type="KEGG" id="dmm:dnm_089870"/>
<dbReference type="EMBL" id="CP061800">
    <property type="protein sequence ID" value="QTA92894.1"/>
    <property type="molecule type" value="Genomic_DNA"/>
</dbReference>
<dbReference type="AlphaFoldDB" id="A0A975GTB3"/>
<evidence type="ECO:0000313" key="2">
    <source>
        <dbReference type="Proteomes" id="UP000663722"/>
    </source>
</evidence>
<name>A0A975GTB3_9BACT</name>
<sequence length="42" mass="5127">MFVRAKRGQGLSVYKKHFEYTKKYMEKTLALLWIIFFLKSII</sequence>